<comment type="similarity">
    <text evidence="1">Belongs to the transglycosylase Slt family.</text>
</comment>
<evidence type="ECO:0000256" key="3">
    <source>
        <dbReference type="SAM" id="MobiDB-lite"/>
    </source>
</evidence>
<name>A0A149RV18_GLUOY</name>
<gene>
    <name evidence="5" type="ORF">AD934_08950</name>
</gene>
<evidence type="ECO:0000259" key="4">
    <source>
        <dbReference type="Pfam" id="PF01464"/>
    </source>
</evidence>
<dbReference type="EMBL" id="LHZG01000171">
    <property type="protein sequence ID" value="KXV18204.1"/>
    <property type="molecule type" value="Genomic_DNA"/>
</dbReference>
<dbReference type="Pfam" id="PF01464">
    <property type="entry name" value="SLT"/>
    <property type="match status" value="1"/>
</dbReference>
<dbReference type="Gene3D" id="1.10.530.10">
    <property type="match status" value="1"/>
</dbReference>
<dbReference type="PATRIC" id="fig|442.8.peg.1680"/>
<feature type="domain" description="Transglycosylase SLT" evidence="4">
    <location>
        <begin position="300"/>
        <end position="400"/>
    </location>
</feature>
<dbReference type="PANTHER" id="PTHR37423">
    <property type="entry name" value="SOLUBLE LYTIC MUREIN TRANSGLYCOSYLASE-RELATED"/>
    <property type="match status" value="1"/>
</dbReference>
<feature type="compositionally biased region" description="Polar residues" evidence="3">
    <location>
        <begin position="10"/>
        <end position="24"/>
    </location>
</feature>
<comment type="caution">
    <text evidence="5">The sequence shown here is derived from an EMBL/GenBank/DDBJ whole genome shotgun (WGS) entry which is preliminary data.</text>
</comment>
<evidence type="ECO:0000256" key="2">
    <source>
        <dbReference type="ARBA" id="ARBA00009387"/>
    </source>
</evidence>
<protein>
    <recommendedName>
        <fullName evidence="4">Transglycosylase SLT domain-containing protein</fullName>
    </recommendedName>
</protein>
<dbReference type="InterPro" id="IPR008258">
    <property type="entry name" value="Transglycosylase_SLT_dom_1"/>
</dbReference>
<feature type="region of interest" description="Disordered" evidence="3">
    <location>
        <begin position="1"/>
        <end position="24"/>
    </location>
</feature>
<evidence type="ECO:0000256" key="1">
    <source>
        <dbReference type="ARBA" id="ARBA00007734"/>
    </source>
</evidence>
<dbReference type="RefSeq" id="WP_062501752.1">
    <property type="nucleotide sequence ID" value="NZ_LHZG01000171.1"/>
</dbReference>
<sequence length="937" mass="102292">MAQVPFANETYRTPGSVDTGTISTPRMTNAGAAIGQGLMQAGQMVGQIGDQVDRQRQVQQAQDNVAATQDAMNQFRQHVRTIQYGDPDDPQAPGFLTLQGKAAMDGWKGASSAVDQARQAIMGTLTPDQQKMFDRESGDYQNSALTAMGAHVGQQREAYQNQTYRATLSNLTDQGAANLENPAVFAGSLNRGRQTVMQQLGLRGVPLDSPVAQAELQNYNDQYLTTAVKASVDGGKAIQGQDLLKANQGNMSAPAYQQAFEQIQPHVWREQGDMLGRSVSNPGGVQSVPPQADPDATFGAMVHLESGGNQTDAKGNPVTSQKGAVGAAQLMPDTAKEVAQSVGLQWDENRFRTDGTYNRALGQAYFQQLCQKYGNNLTLACAAYNAGPGNVDKWRKEFGDPASGAISDHDFVAQIPFEETRNYVSRTSAAVNQSSPSPSFDAPDLSAQVAKVHSEALRLGLAPEAEARALSVVHQNYSEWQQATATARSQLQNHVQDLRAAYLQGNTQQDVPAQQIRQLYEPEQAQSAIQDLTMRRQAGIQYADLKWASPQQIQQVQQTDNHMLQGEDTDHYKTRMQIVSMRNQMINTRNQALSKDPASFVSDNPTVQQAAQQVDPEKPETFQQYAQTVMAVQRNLGVQQPRILTNDQVHQAVQTLTNVDPAKQDVVPVLNGLERQYGQLWPQAFGEMVRVGKMPAEYQVLANMDTAAQAGGRQMYAANLKMSLDDLKKAAGLNGRSLTASNSNGDPIGDVMAPFRTTTQLQGGGMDLNNLTQDAIERQTLGYMVRGQDQGTALRNAYQDIIGAKYDTYRTIRAPKGELPAVQNATGYVLSRLKPTDIQVSPELDGIPENERASYTLERARSLGQWVMNSDESGYNLMIPSRTPGQYRTLMNKDGSPLTVTLQGVRSGQYANPYDDNALRVSQQAQQAYVAQHPGAR</sequence>
<dbReference type="AlphaFoldDB" id="A0A149RV18"/>
<comment type="similarity">
    <text evidence="2">Belongs to the virb1 family.</text>
</comment>
<organism evidence="5 6">
    <name type="scientific">Gluconobacter oxydans</name>
    <name type="common">Gluconobacter suboxydans</name>
    <dbReference type="NCBI Taxonomy" id="442"/>
    <lineage>
        <taxon>Bacteria</taxon>
        <taxon>Pseudomonadati</taxon>
        <taxon>Pseudomonadota</taxon>
        <taxon>Alphaproteobacteria</taxon>
        <taxon>Acetobacterales</taxon>
        <taxon>Acetobacteraceae</taxon>
        <taxon>Gluconobacter</taxon>
    </lineage>
</organism>
<proteinExistence type="inferred from homology"/>
<dbReference type="Proteomes" id="UP000075655">
    <property type="component" value="Unassembled WGS sequence"/>
</dbReference>
<dbReference type="PANTHER" id="PTHR37423:SF2">
    <property type="entry name" value="MEMBRANE-BOUND LYTIC MUREIN TRANSGLYCOSYLASE C"/>
    <property type="match status" value="1"/>
</dbReference>
<dbReference type="SUPFAM" id="SSF53955">
    <property type="entry name" value="Lysozyme-like"/>
    <property type="match status" value="1"/>
</dbReference>
<evidence type="ECO:0000313" key="5">
    <source>
        <dbReference type="EMBL" id="KXV18204.1"/>
    </source>
</evidence>
<dbReference type="InterPro" id="IPR023346">
    <property type="entry name" value="Lysozyme-like_dom_sf"/>
</dbReference>
<accession>A0A149RV18</accession>
<evidence type="ECO:0000313" key="6">
    <source>
        <dbReference type="Proteomes" id="UP000075655"/>
    </source>
</evidence>
<reference evidence="5 6" key="1">
    <citation type="submission" date="2015-06" db="EMBL/GenBank/DDBJ databases">
        <title>Improved classification and identification of acetic acid bacteria using matrix-assisted laser desorption/ionization time-of-flight mass spectrometry; Gluconobacter nephelii and Gluconobacter uchimurae are later heterotypic synonyms of Gluconobacter japonicus and Gluconobacter oxydans, respectively.</title>
        <authorList>
            <person name="Li L."/>
            <person name="Cleenwerck I."/>
            <person name="De Vuyst L."/>
            <person name="Vandamme P."/>
        </authorList>
    </citation>
    <scope>NUCLEOTIDE SEQUENCE [LARGE SCALE GENOMIC DNA]</scope>
    <source>
        <strain evidence="5 6">LMG 1676</strain>
    </source>
</reference>